<protein>
    <submittedName>
        <fullName evidence="1">Uncharacterized protein</fullName>
    </submittedName>
</protein>
<dbReference type="InterPro" id="IPR015946">
    <property type="entry name" value="KH_dom-like_a/b"/>
</dbReference>
<reference evidence="1" key="1">
    <citation type="submission" date="2018-05" db="EMBL/GenBank/DDBJ databases">
        <authorList>
            <person name="Lanie J.A."/>
            <person name="Ng W.-L."/>
            <person name="Kazmierczak K.M."/>
            <person name="Andrzejewski T.M."/>
            <person name="Davidsen T.M."/>
            <person name="Wayne K.J."/>
            <person name="Tettelin H."/>
            <person name="Glass J.I."/>
            <person name="Rusch D."/>
            <person name="Podicherti R."/>
            <person name="Tsui H.-C.T."/>
            <person name="Winkler M.E."/>
        </authorList>
    </citation>
    <scope>NUCLEOTIDE SEQUENCE</scope>
</reference>
<evidence type="ECO:0000313" key="1">
    <source>
        <dbReference type="EMBL" id="SVB55071.1"/>
    </source>
</evidence>
<sequence length="75" mass="8424">MVINNPKDHVEYDPMANVKGSVRWNSVEATAEIVLDQVKKGRAKQWEVICDEGPSLGSYDLGPTPLQYFGWAILF</sequence>
<dbReference type="AlphaFoldDB" id="A0A382EYU6"/>
<gene>
    <name evidence="1" type="ORF">METZ01_LOCUS207925</name>
</gene>
<accession>A0A382EYU6</accession>
<dbReference type="EMBL" id="UINC01046711">
    <property type="protein sequence ID" value="SVB55071.1"/>
    <property type="molecule type" value="Genomic_DNA"/>
</dbReference>
<proteinExistence type="predicted"/>
<name>A0A382EYU6_9ZZZZ</name>
<organism evidence="1">
    <name type="scientific">marine metagenome</name>
    <dbReference type="NCBI Taxonomy" id="408172"/>
    <lineage>
        <taxon>unclassified sequences</taxon>
        <taxon>metagenomes</taxon>
        <taxon>ecological metagenomes</taxon>
    </lineage>
</organism>
<dbReference type="Gene3D" id="3.30.300.20">
    <property type="match status" value="1"/>
</dbReference>